<organism evidence="1 2">
    <name type="scientific">Ferrimicrobium acidiphilum</name>
    <dbReference type="NCBI Taxonomy" id="121039"/>
    <lineage>
        <taxon>Bacteria</taxon>
        <taxon>Bacillati</taxon>
        <taxon>Actinomycetota</taxon>
        <taxon>Acidimicrobiia</taxon>
        <taxon>Acidimicrobiales</taxon>
        <taxon>Acidimicrobiaceae</taxon>
        <taxon>Ferrimicrobium</taxon>
    </lineage>
</organism>
<dbReference type="Gene3D" id="3.30.1240.10">
    <property type="match status" value="1"/>
</dbReference>
<dbReference type="EC" id="3.1.3.-" evidence="1"/>
<keyword evidence="1" id="KW-0378">Hydrolase</keyword>
<dbReference type="PANTHER" id="PTHR10000">
    <property type="entry name" value="PHOSPHOSERINE PHOSPHATASE"/>
    <property type="match status" value="1"/>
</dbReference>
<keyword evidence="2" id="KW-1185">Reference proteome</keyword>
<dbReference type="InterPro" id="IPR036412">
    <property type="entry name" value="HAD-like_sf"/>
</dbReference>
<dbReference type="GO" id="GO:0016787">
    <property type="term" value="F:hydrolase activity"/>
    <property type="evidence" value="ECO:0007669"/>
    <property type="project" value="UniProtKB-KW"/>
</dbReference>
<dbReference type="Pfam" id="PF08282">
    <property type="entry name" value="Hydrolase_3"/>
    <property type="match status" value="1"/>
</dbReference>
<reference evidence="1 2" key="1">
    <citation type="submission" date="2024-07" db="EMBL/GenBank/DDBJ databases">
        <title>Draft Genome Sequence of Ferrimicrobium acidiphilum Strain YE2023, Isolated from a Pulp of Bioleach Reactor.</title>
        <authorList>
            <person name="Elkina Y.A."/>
            <person name="Bulaeva A.G."/>
            <person name="Beletsky A.V."/>
            <person name="Mardanov A.V."/>
        </authorList>
    </citation>
    <scope>NUCLEOTIDE SEQUENCE [LARGE SCALE GENOMIC DNA]</scope>
    <source>
        <strain evidence="1 2">YE2023</strain>
    </source>
</reference>
<evidence type="ECO:0000313" key="1">
    <source>
        <dbReference type="EMBL" id="MEX6430695.1"/>
    </source>
</evidence>
<dbReference type="Proteomes" id="UP001560267">
    <property type="component" value="Unassembled WGS sequence"/>
</dbReference>
<name>A0ABV3Y586_9ACTN</name>
<dbReference type="PANTHER" id="PTHR10000:SF8">
    <property type="entry name" value="HAD SUPERFAMILY HYDROLASE-LIKE, TYPE 3"/>
    <property type="match status" value="1"/>
</dbReference>
<gene>
    <name evidence="1" type="ORF">AB6A68_12745</name>
</gene>
<comment type="caution">
    <text evidence="1">The sequence shown here is derived from an EMBL/GenBank/DDBJ whole genome shotgun (WGS) entry which is preliminary data.</text>
</comment>
<dbReference type="SUPFAM" id="SSF56784">
    <property type="entry name" value="HAD-like"/>
    <property type="match status" value="1"/>
</dbReference>
<accession>A0ABV3Y586</accession>
<dbReference type="Gene3D" id="3.40.50.1000">
    <property type="entry name" value="HAD superfamily/HAD-like"/>
    <property type="match status" value="1"/>
</dbReference>
<dbReference type="EMBL" id="JBFSHR010000073">
    <property type="protein sequence ID" value="MEX6430695.1"/>
    <property type="molecule type" value="Genomic_DNA"/>
</dbReference>
<protein>
    <submittedName>
        <fullName evidence="1">HAD family hydrolase</fullName>
        <ecNumber evidence="1">3.1.3.-</ecNumber>
    </submittedName>
</protein>
<proteinExistence type="predicted"/>
<dbReference type="InterPro" id="IPR023214">
    <property type="entry name" value="HAD_sf"/>
</dbReference>
<evidence type="ECO:0000313" key="2">
    <source>
        <dbReference type="Proteomes" id="UP001560267"/>
    </source>
</evidence>
<dbReference type="PROSITE" id="PS01228">
    <property type="entry name" value="COF_1"/>
    <property type="match status" value="1"/>
</dbReference>
<sequence>MMQPLNRLSLLFTDLDGTLLNAEESVSPSVVTQLRNARARGVAIVPATARGINGVRNVAKVAGLGPLAVCHNGAVGYHLDLDALLWVRELPSGFVRSAIEQLLHHDTGFYFAASTVTQFWPQRDFLKVHPLAPIEYELDQLFEVEPAVRLICRHPDVHADELAPIIRQVLADVQLISGSTDWVEIVPRGVNKGFGIGLAAEILGVPLEDCVAVGDHLNDLPMLTIVGHPFAVTNAHPAILSTGAKLVPSNNEGGVGELAAQMGLSQRP</sequence>